<comment type="caution">
    <text evidence="2">The sequence shown here is derived from an EMBL/GenBank/DDBJ whole genome shotgun (WGS) entry which is preliminary data.</text>
</comment>
<feature type="compositionally biased region" description="Polar residues" evidence="1">
    <location>
        <begin position="1"/>
        <end position="18"/>
    </location>
</feature>
<evidence type="ECO:0000313" key="3">
    <source>
        <dbReference type="Proteomes" id="UP000653305"/>
    </source>
</evidence>
<organism evidence="2 3">
    <name type="scientific">Phtheirospermum japonicum</name>
    <dbReference type="NCBI Taxonomy" id="374723"/>
    <lineage>
        <taxon>Eukaryota</taxon>
        <taxon>Viridiplantae</taxon>
        <taxon>Streptophyta</taxon>
        <taxon>Embryophyta</taxon>
        <taxon>Tracheophyta</taxon>
        <taxon>Spermatophyta</taxon>
        <taxon>Magnoliopsida</taxon>
        <taxon>eudicotyledons</taxon>
        <taxon>Gunneridae</taxon>
        <taxon>Pentapetalae</taxon>
        <taxon>asterids</taxon>
        <taxon>lamiids</taxon>
        <taxon>Lamiales</taxon>
        <taxon>Orobanchaceae</taxon>
        <taxon>Orobanchaceae incertae sedis</taxon>
        <taxon>Phtheirospermum</taxon>
    </lineage>
</organism>
<protein>
    <submittedName>
        <fullName evidence="2">Heat stress transcription factor b-2c</fullName>
    </submittedName>
</protein>
<sequence length="98" mass="10604">MTSFPGTPTDLPSSSGTRRCSPAICSQSISSTTISPVSSASSTLTDLERLCRIDGNSRTIAFEEATKGFSATFSAGKPSRLHLRRLRRCLRRTPAKIR</sequence>
<feature type="region of interest" description="Disordered" evidence="1">
    <location>
        <begin position="1"/>
        <end position="22"/>
    </location>
</feature>
<dbReference type="EMBL" id="BMAC01000093">
    <property type="protein sequence ID" value="GFP84778.1"/>
    <property type="molecule type" value="Genomic_DNA"/>
</dbReference>
<accession>A0A830BI39</accession>
<gene>
    <name evidence="2" type="ORF">PHJA_000621700</name>
</gene>
<dbReference type="AlphaFoldDB" id="A0A830BI39"/>
<evidence type="ECO:0000313" key="2">
    <source>
        <dbReference type="EMBL" id="GFP84778.1"/>
    </source>
</evidence>
<proteinExistence type="predicted"/>
<name>A0A830BI39_9LAMI</name>
<dbReference type="Proteomes" id="UP000653305">
    <property type="component" value="Unassembled WGS sequence"/>
</dbReference>
<keyword evidence="3" id="KW-1185">Reference proteome</keyword>
<reference evidence="2" key="1">
    <citation type="submission" date="2020-07" db="EMBL/GenBank/DDBJ databases">
        <title>Ethylene signaling mediates host invasion by parasitic plants.</title>
        <authorList>
            <person name="Yoshida S."/>
        </authorList>
    </citation>
    <scope>NUCLEOTIDE SEQUENCE</scope>
    <source>
        <strain evidence="2">Okayama</strain>
    </source>
</reference>
<evidence type="ECO:0000256" key="1">
    <source>
        <dbReference type="SAM" id="MobiDB-lite"/>
    </source>
</evidence>